<feature type="compositionally biased region" description="Basic residues" evidence="4">
    <location>
        <begin position="475"/>
        <end position="485"/>
    </location>
</feature>
<dbReference type="InterPro" id="IPR045151">
    <property type="entry name" value="DCAF8"/>
</dbReference>
<dbReference type="GO" id="GO:0080008">
    <property type="term" value="C:Cul4-RING E3 ubiquitin ligase complex"/>
    <property type="evidence" value="ECO:0007669"/>
    <property type="project" value="TreeGrafter"/>
</dbReference>
<dbReference type="PANTHER" id="PTHR15574:SF40">
    <property type="entry name" value="WD AND TETRATRICOPEPTIDE REPEATS PROTEIN 1"/>
    <property type="match status" value="1"/>
</dbReference>
<keyword evidence="2" id="KW-0677">Repeat</keyword>
<dbReference type="GO" id="GO:0045717">
    <property type="term" value="P:negative regulation of fatty acid biosynthetic process"/>
    <property type="evidence" value="ECO:0007669"/>
    <property type="project" value="TreeGrafter"/>
</dbReference>
<dbReference type="Pfam" id="PF00400">
    <property type="entry name" value="WD40"/>
    <property type="match status" value="4"/>
</dbReference>
<dbReference type="EMBL" id="GBEZ01008640">
    <property type="protein sequence ID" value="JAC76911.1"/>
    <property type="molecule type" value="Transcribed_RNA"/>
</dbReference>
<feature type="compositionally biased region" description="Acidic residues" evidence="4">
    <location>
        <begin position="790"/>
        <end position="799"/>
    </location>
</feature>
<reference evidence="5" key="1">
    <citation type="submission" date="2014-05" db="EMBL/GenBank/DDBJ databases">
        <title>The transcriptome of the halophilic microalga Tetraselmis sp. GSL018 isolated from the Great Salt Lake, Utah.</title>
        <authorList>
            <person name="Jinkerson R.E."/>
            <person name="D'Adamo S."/>
            <person name="Posewitz M.C."/>
        </authorList>
    </citation>
    <scope>NUCLEOTIDE SEQUENCE</scope>
    <source>
        <strain evidence="5">GSL018</strain>
    </source>
</reference>
<feature type="compositionally biased region" description="Basic and acidic residues" evidence="4">
    <location>
        <begin position="454"/>
        <end position="473"/>
    </location>
</feature>
<feature type="region of interest" description="Disordered" evidence="4">
    <location>
        <begin position="539"/>
        <end position="583"/>
    </location>
</feature>
<dbReference type="PROSITE" id="PS50082">
    <property type="entry name" value="WD_REPEATS_2"/>
    <property type="match status" value="1"/>
</dbReference>
<evidence type="ECO:0000256" key="2">
    <source>
        <dbReference type="ARBA" id="ARBA00022737"/>
    </source>
</evidence>
<dbReference type="InterPro" id="IPR036322">
    <property type="entry name" value="WD40_repeat_dom_sf"/>
</dbReference>
<proteinExistence type="predicted"/>
<evidence type="ECO:0000256" key="3">
    <source>
        <dbReference type="PROSITE-ProRule" id="PRU00221"/>
    </source>
</evidence>
<dbReference type="SMART" id="SM00320">
    <property type="entry name" value="WD40"/>
    <property type="match status" value="6"/>
</dbReference>
<dbReference type="PANTHER" id="PTHR15574">
    <property type="entry name" value="WD REPEAT DOMAIN-CONTAINING FAMILY"/>
    <property type="match status" value="1"/>
</dbReference>
<feature type="compositionally biased region" description="Polar residues" evidence="4">
    <location>
        <begin position="751"/>
        <end position="760"/>
    </location>
</feature>
<evidence type="ECO:0000256" key="4">
    <source>
        <dbReference type="SAM" id="MobiDB-lite"/>
    </source>
</evidence>
<dbReference type="Gene3D" id="2.130.10.10">
    <property type="entry name" value="YVTN repeat-like/Quinoprotein amine dehydrogenase"/>
    <property type="match status" value="3"/>
</dbReference>
<name>A0A061S286_9CHLO</name>
<dbReference type="AlphaFoldDB" id="A0A061S286"/>
<dbReference type="InterPro" id="IPR011990">
    <property type="entry name" value="TPR-like_helical_dom_sf"/>
</dbReference>
<protein>
    <submittedName>
        <fullName evidence="5">WD and tetratricopeptide repeats protein 1</fullName>
    </submittedName>
</protein>
<keyword evidence="1 3" id="KW-0853">WD repeat</keyword>
<accession>A0A061S286</accession>
<evidence type="ECO:0000256" key="1">
    <source>
        <dbReference type="ARBA" id="ARBA00022574"/>
    </source>
</evidence>
<feature type="region of interest" description="Disordered" evidence="4">
    <location>
        <begin position="454"/>
        <end position="496"/>
    </location>
</feature>
<dbReference type="PROSITE" id="PS50294">
    <property type="entry name" value="WD_REPEATS_REGION"/>
    <property type="match status" value="1"/>
</dbReference>
<dbReference type="InterPro" id="IPR001680">
    <property type="entry name" value="WD40_rpt"/>
</dbReference>
<organism evidence="5">
    <name type="scientific">Tetraselmis sp. GSL018</name>
    <dbReference type="NCBI Taxonomy" id="582737"/>
    <lineage>
        <taxon>Eukaryota</taxon>
        <taxon>Viridiplantae</taxon>
        <taxon>Chlorophyta</taxon>
        <taxon>core chlorophytes</taxon>
        <taxon>Chlorodendrophyceae</taxon>
        <taxon>Chlorodendrales</taxon>
        <taxon>Chlorodendraceae</taxon>
        <taxon>Tetraselmis</taxon>
    </lineage>
</organism>
<sequence length="807" mass="87970">MTITTNNVSSPLRYGSNVKLVAQREFGRSPEEVARKLHLTRDMAARLAVEDVLMGHHGCVNRLAWNQEGDRLASASDDRNVILWHYPDSGRLPVLVETDHQANIFGVRVLPETGDGMIVTGAMDFLVQLHTLDARGAPPCGGRRRSASGSFASAPCSTKSFACHRSRVKDVEVQPHNPHMFWSASEDGTVRQFDTRCGDQGRFQSPNVLLGVRGRSRKVPLKGLSLNKSRPYQLAVACGDPFVRIFDMRKLSARAPCEDMFAQPLLQLAPPHLHRASSLQAACYATCAKFSSRGDKVVATYHGDHAYSFDITGDPASYGTSFVQHSACAALAGAGARPSREWERWKFKGNTAMFEKDFHGAILNYSAGLRTEPTSTALLIGRASAYMQRQWAGDAAYAVLDCEAAMSLNPDLPRAHILRAQALLSLRHLRLAMRAVNTIAAKFPEQHQEEVEKLRSSISDEEKARKTLHEQRIAMRSHTRQRRMRSTPGLQHESGLGTGAEAEAEGLSPFTSGHASASSVAGHLNGEEAARGSVLMGLDTDESDAEPTESDSDDADMVGERELEGASTSGCDGSGNKDEPLPSIWELSQGTRRLMMRYVGHCNFQTDIKEASFLGQNDELVACGSDDGRIYIFDAESGEPVRVLEADEDVANCVQCHPTLAVLATSGIESSVKLWSPGSTYDRTDVSRLVRLNQARMRDGPQWYPRGVFHTAMQTHVLQTLTENPYLIPELRSLLSTQVGTGRSGLDIARNLSSGRSSTGNGDGAEQGRLSSASDRSGDGGGPPMTIEDIQSELFEEEGSVVRCRMS</sequence>
<feature type="repeat" description="WD" evidence="3">
    <location>
        <begin position="53"/>
        <end position="84"/>
    </location>
</feature>
<dbReference type="SUPFAM" id="SSF48452">
    <property type="entry name" value="TPR-like"/>
    <property type="match status" value="1"/>
</dbReference>
<gene>
    <name evidence="5" type="primary">WDTC1</name>
    <name evidence="5" type="ORF">TSPGSL018_18939</name>
</gene>
<dbReference type="SUPFAM" id="SSF50978">
    <property type="entry name" value="WD40 repeat-like"/>
    <property type="match status" value="1"/>
</dbReference>
<feature type="compositionally biased region" description="Acidic residues" evidence="4">
    <location>
        <begin position="539"/>
        <end position="557"/>
    </location>
</feature>
<evidence type="ECO:0000313" key="5">
    <source>
        <dbReference type="EMBL" id="JAC76911.1"/>
    </source>
</evidence>
<dbReference type="InterPro" id="IPR015943">
    <property type="entry name" value="WD40/YVTN_repeat-like_dom_sf"/>
</dbReference>
<dbReference type="GO" id="GO:0005737">
    <property type="term" value="C:cytoplasm"/>
    <property type="evidence" value="ECO:0007669"/>
    <property type="project" value="TreeGrafter"/>
</dbReference>
<feature type="region of interest" description="Disordered" evidence="4">
    <location>
        <begin position="746"/>
        <end position="807"/>
    </location>
</feature>
<dbReference type="Gene3D" id="1.25.40.10">
    <property type="entry name" value="Tetratricopeptide repeat domain"/>
    <property type="match status" value="1"/>
</dbReference>